<dbReference type="InterPro" id="IPR011044">
    <property type="entry name" value="Quino_amine_DH_bsu"/>
</dbReference>
<sequence length="286" mass="32785">MTRFATLFLIVLFTSCSNYGQLTFVTKLPHKISESSGLVQMDNATIWTIEDHGNEDELYQVDFEGNLLKELKVKNGKNEDWEDLAKDDQGNVYIADTGNNNSDRKDLVIYKVPNPEIEPGDKIDAEKIEFYFSDQKDFTPKKEEKVYDCEAIFYHNKFLYLITKNRRRPFNGEARIYKVPAEKGNYKAEFIGSFNTCDEPNTCIITSADISPDGKRIVLLGYGKLWVFTDFTWDNFTKGNMETIDLGATTQLEAVAFKVNSNTSLLLTDEERGDTGQNLYSYELKH</sequence>
<dbReference type="RefSeq" id="WP_354618632.1">
    <property type="nucleotide sequence ID" value="NZ_JBEWYP010000005.1"/>
</dbReference>
<protein>
    <recommendedName>
        <fullName evidence="4">SdiA-regulated family protein</fullName>
    </recommendedName>
</protein>
<reference evidence="2 3" key="1">
    <citation type="submission" date="2024-07" db="EMBL/GenBank/DDBJ databases">
        <title>The genome sequence of type strain Sediminicola luteus GDMCC 1.2596T.</title>
        <authorList>
            <person name="Liu Y."/>
        </authorList>
    </citation>
    <scope>NUCLEOTIDE SEQUENCE [LARGE SCALE GENOMIC DNA]</scope>
    <source>
        <strain evidence="2 3">GDMCC 1.2596</strain>
    </source>
</reference>
<evidence type="ECO:0000313" key="2">
    <source>
        <dbReference type="EMBL" id="MET7029828.1"/>
    </source>
</evidence>
<accession>A0ABV2TX13</accession>
<evidence type="ECO:0008006" key="4">
    <source>
        <dbReference type="Google" id="ProtNLM"/>
    </source>
</evidence>
<gene>
    <name evidence="2" type="ORF">ABXZ32_10500</name>
</gene>
<proteinExistence type="predicted"/>
<keyword evidence="1" id="KW-0732">Signal</keyword>
<evidence type="ECO:0000313" key="3">
    <source>
        <dbReference type="Proteomes" id="UP001549773"/>
    </source>
</evidence>
<dbReference type="SUPFAM" id="SSF50969">
    <property type="entry name" value="YVTN repeat-like/Quinoprotein amine dehydrogenase"/>
    <property type="match status" value="1"/>
</dbReference>
<feature type="signal peptide" evidence="1">
    <location>
        <begin position="1"/>
        <end position="20"/>
    </location>
</feature>
<dbReference type="PROSITE" id="PS51257">
    <property type="entry name" value="PROKAR_LIPOPROTEIN"/>
    <property type="match status" value="1"/>
</dbReference>
<dbReference type="EMBL" id="JBEWYP010000005">
    <property type="protein sequence ID" value="MET7029828.1"/>
    <property type="molecule type" value="Genomic_DNA"/>
</dbReference>
<keyword evidence="3" id="KW-1185">Reference proteome</keyword>
<evidence type="ECO:0000256" key="1">
    <source>
        <dbReference type="SAM" id="SignalP"/>
    </source>
</evidence>
<comment type="caution">
    <text evidence="2">The sequence shown here is derived from an EMBL/GenBank/DDBJ whole genome shotgun (WGS) entry which is preliminary data.</text>
</comment>
<name>A0ABV2TX13_9FLAO</name>
<organism evidence="2 3">
    <name type="scientific">Sediminicola luteus</name>
    <dbReference type="NCBI Taxonomy" id="319238"/>
    <lineage>
        <taxon>Bacteria</taxon>
        <taxon>Pseudomonadati</taxon>
        <taxon>Bacteroidota</taxon>
        <taxon>Flavobacteriia</taxon>
        <taxon>Flavobacteriales</taxon>
        <taxon>Flavobacteriaceae</taxon>
        <taxon>Sediminicola</taxon>
    </lineage>
</organism>
<feature type="chain" id="PRO_5046202637" description="SdiA-regulated family protein" evidence="1">
    <location>
        <begin position="21"/>
        <end position="286"/>
    </location>
</feature>
<dbReference type="Proteomes" id="UP001549773">
    <property type="component" value="Unassembled WGS sequence"/>
</dbReference>